<accession>A0ABP3DME8</accession>
<protein>
    <submittedName>
        <fullName evidence="1">Uncharacterized protein</fullName>
    </submittedName>
</protein>
<sequence length="51" mass="5935">MGHKFDISSHSYLTVVNLQFAEMIIQLKSSLACNTKMGYLRVHYNYKIIQV</sequence>
<gene>
    <name evidence="1" type="ORF">GCM10008964_26720</name>
</gene>
<proteinExistence type="predicted"/>
<name>A0ABP3DME8_9GAMM</name>
<evidence type="ECO:0000313" key="2">
    <source>
        <dbReference type="Proteomes" id="UP001501476"/>
    </source>
</evidence>
<dbReference type="Proteomes" id="UP001501476">
    <property type="component" value="Unassembled WGS sequence"/>
</dbReference>
<evidence type="ECO:0000313" key="1">
    <source>
        <dbReference type="EMBL" id="GAA0234058.1"/>
    </source>
</evidence>
<reference evidence="2" key="1">
    <citation type="journal article" date="2019" name="Int. J. Syst. Evol. Microbiol.">
        <title>The Global Catalogue of Microorganisms (GCM) 10K type strain sequencing project: providing services to taxonomists for standard genome sequencing and annotation.</title>
        <authorList>
            <consortium name="The Broad Institute Genomics Platform"/>
            <consortium name="The Broad Institute Genome Sequencing Center for Infectious Disease"/>
            <person name="Wu L."/>
            <person name="Ma J."/>
        </authorList>
    </citation>
    <scope>NUCLEOTIDE SEQUENCE [LARGE SCALE GENOMIC DNA]</scope>
    <source>
        <strain evidence="2">JCM 6886</strain>
    </source>
</reference>
<keyword evidence="2" id="KW-1185">Reference proteome</keyword>
<comment type="caution">
    <text evidence="1">The sequence shown here is derived from an EMBL/GenBank/DDBJ whole genome shotgun (WGS) entry which is preliminary data.</text>
</comment>
<organism evidence="1 2">
    <name type="scientific">Methylophaga marina</name>
    <dbReference type="NCBI Taxonomy" id="45495"/>
    <lineage>
        <taxon>Bacteria</taxon>
        <taxon>Pseudomonadati</taxon>
        <taxon>Pseudomonadota</taxon>
        <taxon>Gammaproteobacteria</taxon>
        <taxon>Thiotrichales</taxon>
        <taxon>Piscirickettsiaceae</taxon>
        <taxon>Methylophaga</taxon>
    </lineage>
</organism>
<dbReference type="EMBL" id="BAAADG010000018">
    <property type="protein sequence ID" value="GAA0234058.1"/>
    <property type="molecule type" value="Genomic_DNA"/>
</dbReference>